<evidence type="ECO:0000259" key="5">
    <source>
        <dbReference type="PROSITE" id="PS51332"/>
    </source>
</evidence>
<dbReference type="InterPro" id="IPR003759">
    <property type="entry name" value="Cbl-bd_cap"/>
</dbReference>
<reference evidence="6" key="1">
    <citation type="submission" date="2022-02" db="EMBL/GenBank/DDBJ databases">
        <title>Halalkalibacter sp. nov. isolated from Lonar Lake, India.</title>
        <authorList>
            <person name="Joshi A."/>
            <person name="Thite S."/>
            <person name="Lodha T."/>
        </authorList>
    </citation>
    <scope>NUCLEOTIDE SEQUENCE</scope>
    <source>
        <strain evidence="6">MEB205</strain>
    </source>
</reference>
<evidence type="ECO:0000313" key="7">
    <source>
        <dbReference type="Proteomes" id="UP001139150"/>
    </source>
</evidence>
<evidence type="ECO:0000259" key="4">
    <source>
        <dbReference type="PROSITE" id="PS50937"/>
    </source>
</evidence>
<dbReference type="GO" id="GO:0031419">
    <property type="term" value="F:cobalamin binding"/>
    <property type="evidence" value="ECO:0007669"/>
    <property type="project" value="InterPro"/>
</dbReference>
<dbReference type="AlphaFoldDB" id="A0A9X2A340"/>
<dbReference type="GO" id="GO:0003677">
    <property type="term" value="F:DNA binding"/>
    <property type="evidence" value="ECO:0007669"/>
    <property type="project" value="UniProtKB-KW"/>
</dbReference>
<dbReference type="PROSITE" id="PS50937">
    <property type="entry name" value="HTH_MERR_2"/>
    <property type="match status" value="1"/>
</dbReference>
<name>A0A9X2A340_9BACI</name>
<keyword evidence="2" id="KW-0238">DNA-binding</keyword>
<keyword evidence="7" id="KW-1185">Reference proteome</keyword>
<proteinExistence type="predicted"/>
<dbReference type="InterPro" id="IPR000551">
    <property type="entry name" value="MerR-type_HTH_dom"/>
</dbReference>
<dbReference type="Gene3D" id="1.10.1660.10">
    <property type="match status" value="1"/>
</dbReference>
<dbReference type="SUPFAM" id="SSF46955">
    <property type="entry name" value="Putative DNA-binding domain"/>
    <property type="match status" value="1"/>
</dbReference>
<dbReference type="InterPro" id="IPR036724">
    <property type="entry name" value="Cobalamin-bd_sf"/>
</dbReference>
<dbReference type="SUPFAM" id="SSF52242">
    <property type="entry name" value="Cobalamin (vitamin B12)-binding domain"/>
    <property type="match status" value="1"/>
</dbReference>
<dbReference type="Pfam" id="PF02607">
    <property type="entry name" value="B12-binding_2"/>
    <property type="match status" value="1"/>
</dbReference>
<dbReference type="Gene3D" id="1.10.1240.10">
    <property type="entry name" value="Methionine synthase domain"/>
    <property type="match status" value="1"/>
</dbReference>
<keyword evidence="1" id="KW-0805">Transcription regulation</keyword>
<evidence type="ECO:0000256" key="3">
    <source>
        <dbReference type="ARBA" id="ARBA00023163"/>
    </source>
</evidence>
<organism evidence="6 7">
    <name type="scientific">Halalkalibacter alkaliphilus</name>
    <dbReference type="NCBI Taxonomy" id="2917993"/>
    <lineage>
        <taxon>Bacteria</taxon>
        <taxon>Bacillati</taxon>
        <taxon>Bacillota</taxon>
        <taxon>Bacilli</taxon>
        <taxon>Bacillales</taxon>
        <taxon>Bacillaceae</taxon>
        <taxon>Halalkalibacter</taxon>
    </lineage>
</organism>
<sequence>MASKEGKYNIKAISKMLGIQAGTLRAWERRYHIIEPVRNTAGHRLYSDEHVAILKWLIDKVNKGFTIGQAVDLFEKSYATVEPAESMYENDYSIRLADDILGSLLSFQENKANQLLDQAFSLFSIDKVTIDILGALLVKVGSKWENNEITVAHEHFVTSYLRTRIGMVFHGMPIDAFKPNVVCVCGPNETHELGLLIFTLFLRRKGFEVVYLGAGIPESDLEVVIREVEAELFFTSCTMEQNLDSTLKVIDELQARFSHLIIGAGGSAFDSLGVRQKSTYQNYILGNTREDWEIWLKNNL</sequence>
<dbReference type="PROSITE" id="PS51332">
    <property type="entry name" value="B12_BINDING"/>
    <property type="match status" value="1"/>
</dbReference>
<dbReference type="EMBL" id="JAKRYL010000002">
    <property type="protein sequence ID" value="MCL7745877.1"/>
    <property type="molecule type" value="Genomic_DNA"/>
</dbReference>
<gene>
    <name evidence="6" type="ORF">MF646_01965</name>
</gene>
<evidence type="ECO:0000256" key="1">
    <source>
        <dbReference type="ARBA" id="ARBA00023015"/>
    </source>
</evidence>
<dbReference type="PANTHER" id="PTHR30204">
    <property type="entry name" value="REDOX-CYCLING DRUG-SENSING TRANSCRIPTIONAL ACTIVATOR SOXR"/>
    <property type="match status" value="1"/>
</dbReference>
<dbReference type="GO" id="GO:0046872">
    <property type="term" value="F:metal ion binding"/>
    <property type="evidence" value="ECO:0007669"/>
    <property type="project" value="InterPro"/>
</dbReference>
<dbReference type="Pfam" id="PF02310">
    <property type="entry name" value="B12-binding"/>
    <property type="match status" value="1"/>
</dbReference>
<feature type="domain" description="B12-binding" evidence="5">
    <location>
        <begin position="178"/>
        <end position="300"/>
    </location>
</feature>
<dbReference type="Proteomes" id="UP001139150">
    <property type="component" value="Unassembled WGS sequence"/>
</dbReference>
<dbReference type="SMART" id="SM00422">
    <property type="entry name" value="HTH_MERR"/>
    <property type="match status" value="1"/>
</dbReference>
<keyword evidence="3" id="KW-0804">Transcription</keyword>
<comment type="caution">
    <text evidence="6">The sequence shown here is derived from an EMBL/GenBank/DDBJ whole genome shotgun (WGS) entry which is preliminary data.</text>
</comment>
<feature type="domain" description="HTH merR-type" evidence="4">
    <location>
        <begin position="7"/>
        <end position="76"/>
    </location>
</feature>
<evidence type="ECO:0000313" key="6">
    <source>
        <dbReference type="EMBL" id="MCL7745877.1"/>
    </source>
</evidence>
<accession>A0A9X2A340</accession>
<dbReference type="InterPro" id="IPR006158">
    <property type="entry name" value="Cobalamin-bd"/>
</dbReference>
<evidence type="ECO:0000256" key="2">
    <source>
        <dbReference type="ARBA" id="ARBA00023125"/>
    </source>
</evidence>
<dbReference type="GO" id="GO:0003700">
    <property type="term" value="F:DNA-binding transcription factor activity"/>
    <property type="evidence" value="ECO:0007669"/>
    <property type="project" value="InterPro"/>
</dbReference>
<dbReference type="InterPro" id="IPR036594">
    <property type="entry name" value="Meth_synthase_dom"/>
</dbReference>
<dbReference type="Gene3D" id="3.40.50.280">
    <property type="entry name" value="Cobalamin-binding domain"/>
    <property type="match status" value="1"/>
</dbReference>
<dbReference type="InterPro" id="IPR047057">
    <property type="entry name" value="MerR_fam"/>
</dbReference>
<protein>
    <submittedName>
        <fullName evidence="6">MerR family transcriptional regulator</fullName>
    </submittedName>
</protein>
<dbReference type="CDD" id="cd01104">
    <property type="entry name" value="HTH_MlrA-CarA"/>
    <property type="match status" value="1"/>
</dbReference>
<dbReference type="InterPro" id="IPR009061">
    <property type="entry name" value="DNA-bd_dom_put_sf"/>
</dbReference>
<dbReference type="PANTHER" id="PTHR30204:SF67">
    <property type="entry name" value="HTH-TYPE TRANSCRIPTIONAL REGULATOR MLRA-RELATED"/>
    <property type="match status" value="1"/>
</dbReference>
<dbReference type="Pfam" id="PF13411">
    <property type="entry name" value="MerR_1"/>
    <property type="match status" value="1"/>
</dbReference>
<dbReference type="RefSeq" id="WP_250094812.1">
    <property type="nucleotide sequence ID" value="NZ_JAKRYL010000002.1"/>
</dbReference>